<proteinExistence type="predicted"/>
<evidence type="ECO:0000313" key="2">
    <source>
        <dbReference type="Proteomes" id="UP000792457"/>
    </source>
</evidence>
<evidence type="ECO:0000313" key="1">
    <source>
        <dbReference type="EMBL" id="KAG8232069.1"/>
    </source>
</evidence>
<dbReference type="AlphaFoldDB" id="A0A8K0P5X7"/>
<reference evidence="1" key="1">
    <citation type="submission" date="2013-04" db="EMBL/GenBank/DDBJ databases">
        <authorList>
            <person name="Qu J."/>
            <person name="Murali S.C."/>
            <person name="Bandaranaike D."/>
            <person name="Bellair M."/>
            <person name="Blankenburg K."/>
            <person name="Chao H."/>
            <person name="Dinh H."/>
            <person name="Doddapaneni H."/>
            <person name="Downs B."/>
            <person name="Dugan-Rocha S."/>
            <person name="Elkadiri S."/>
            <person name="Gnanaolivu R.D."/>
            <person name="Hernandez B."/>
            <person name="Javaid M."/>
            <person name="Jayaseelan J.C."/>
            <person name="Lee S."/>
            <person name="Li M."/>
            <person name="Ming W."/>
            <person name="Munidasa M."/>
            <person name="Muniz J."/>
            <person name="Nguyen L."/>
            <person name="Ongeri F."/>
            <person name="Osuji N."/>
            <person name="Pu L.-L."/>
            <person name="Puazo M."/>
            <person name="Qu C."/>
            <person name="Quiroz J."/>
            <person name="Raj R."/>
            <person name="Weissenberger G."/>
            <person name="Xin Y."/>
            <person name="Zou X."/>
            <person name="Han Y."/>
            <person name="Richards S."/>
            <person name="Worley K."/>
            <person name="Muzny D."/>
            <person name="Gibbs R."/>
        </authorList>
    </citation>
    <scope>NUCLEOTIDE SEQUENCE</scope>
    <source>
        <strain evidence="1">Sampled in the wild</strain>
    </source>
</reference>
<gene>
    <name evidence="1" type="ORF">J437_LFUL011615</name>
</gene>
<reference evidence="1" key="2">
    <citation type="submission" date="2017-10" db="EMBL/GenBank/DDBJ databases">
        <title>Ladona fulva Genome sequencing and assembly.</title>
        <authorList>
            <person name="Murali S."/>
            <person name="Richards S."/>
            <person name="Bandaranaike D."/>
            <person name="Bellair M."/>
            <person name="Blankenburg K."/>
            <person name="Chao H."/>
            <person name="Dinh H."/>
            <person name="Doddapaneni H."/>
            <person name="Dugan-Rocha S."/>
            <person name="Elkadiri S."/>
            <person name="Gnanaolivu R."/>
            <person name="Hernandez B."/>
            <person name="Skinner E."/>
            <person name="Javaid M."/>
            <person name="Lee S."/>
            <person name="Li M."/>
            <person name="Ming W."/>
            <person name="Munidasa M."/>
            <person name="Muniz J."/>
            <person name="Nguyen L."/>
            <person name="Hughes D."/>
            <person name="Osuji N."/>
            <person name="Pu L.-L."/>
            <person name="Puazo M."/>
            <person name="Qu C."/>
            <person name="Quiroz J."/>
            <person name="Raj R."/>
            <person name="Weissenberger G."/>
            <person name="Xin Y."/>
            <person name="Zou X."/>
            <person name="Han Y."/>
            <person name="Worley K."/>
            <person name="Muzny D."/>
            <person name="Gibbs R."/>
        </authorList>
    </citation>
    <scope>NUCLEOTIDE SEQUENCE</scope>
    <source>
        <strain evidence="1">Sampled in the wild</strain>
    </source>
</reference>
<keyword evidence="2" id="KW-1185">Reference proteome</keyword>
<dbReference type="EMBL" id="KZ308591">
    <property type="protein sequence ID" value="KAG8232069.1"/>
    <property type="molecule type" value="Genomic_DNA"/>
</dbReference>
<name>A0A8K0P5X7_LADFU</name>
<sequence length="81" mass="9327">MPVGIFFEQALEVKNLLRQRSGNCHPEAPNLKTSNFFYSSFSIIWIQLKSSEKKTSMCQRVSRFVKKSLDRITSKARTLTA</sequence>
<comment type="caution">
    <text evidence="1">The sequence shown here is derived from an EMBL/GenBank/DDBJ whole genome shotgun (WGS) entry which is preliminary data.</text>
</comment>
<organism evidence="1 2">
    <name type="scientific">Ladona fulva</name>
    <name type="common">Scarce chaser dragonfly</name>
    <name type="synonym">Libellula fulva</name>
    <dbReference type="NCBI Taxonomy" id="123851"/>
    <lineage>
        <taxon>Eukaryota</taxon>
        <taxon>Metazoa</taxon>
        <taxon>Ecdysozoa</taxon>
        <taxon>Arthropoda</taxon>
        <taxon>Hexapoda</taxon>
        <taxon>Insecta</taxon>
        <taxon>Pterygota</taxon>
        <taxon>Palaeoptera</taxon>
        <taxon>Odonata</taxon>
        <taxon>Epiprocta</taxon>
        <taxon>Anisoptera</taxon>
        <taxon>Libelluloidea</taxon>
        <taxon>Libellulidae</taxon>
        <taxon>Ladona</taxon>
    </lineage>
</organism>
<accession>A0A8K0P5X7</accession>
<dbReference type="Proteomes" id="UP000792457">
    <property type="component" value="Unassembled WGS sequence"/>
</dbReference>
<protein>
    <submittedName>
        <fullName evidence="1">Uncharacterized protein</fullName>
    </submittedName>
</protein>